<dbReference type="InterPro" id="IPR029753">
    <property type="entry name" value="D-isomer_DH_CS"/>
</dbReference>
<dbReference type="CDD" id="cd05299">
    <property type="entry name" value="CtBP_dh"/>
    <property type="match status" value="1"/>
</dbReference>
<keyword evidence="4" id="KW-0539">Nucleus</keyword>
<evidence type="ECO:0000256" key="6">
    <source>
        <dbReference type="SAM" id="MobiDB-lite"/>
    </source>
</evidence>
<evidence type="ECO:0000313" key="10">
    <source>
        <dbReference type="Proteomes" id="UP001500889"/>
    </source>
</evidence>
<comment type="similarity">
    <text evidence="2 5">Belongs to the D-isomer specific 2-hydroxyacid dehydrogenase family.</text>
</comment>
<sequence length="489" mass="52106">MDKNLMMPKRSRIDVKGSFANGPLQARPLVALLDGRDCSIEMPILKDVATVAFCDAQSTSEIHEKVLNEAVGALMWHTIILTKEDLEKFKALRIIVRIGSGTDNIDVKAAGELGIAVCNVPGYGVEEVADTTMCLILNLYRRTYWLANMVREGKKFTGPEQVREAAHGCARIRGDTLGLVGLGRIGSAVALRAKAFGFNVIFYDPYLPDGIDKSLGLTRVYTLQDLLFQSDCVSLHCTLNEHNHHLINEFTIKQMRPGAFLVNTARGGLVDDETLALALKQGRIRAAALDVHENEPYNVFQGALKDAPNLICTPHAAFFSDASATELREMAATEIRRAIVGNIPDVLRNCVNKEYFMRTPPTAAAGGVAAAVYPEGALHHRAHSTTPHDGPHSTTNIGSSSSSSALAQPPPPPNSVAAAAAAVAAAAAALLPSPVPPTVVPTVPHLSPQVGGLPLGIVSSQSPLSAPDPNNHLLSSIKAEVKAESTETP</sequence>
<dbReference type="GO" id="GO:0003713">
    <property type="term" value="F:transcription coactivator activity"/>
    <property type="evidence" value="ECO:0007669"/>
    <property type="project" value="TreeGrafter"/>
</dbReference>
<evidence type="ECO:0000256" key="2">
    <source>
        <dbReference type="ARBA" id="ARBA00005854"/>
    </source>
</evidence>
<dbReference type="InterPro" id="IPR006140">
    <property type="entry name" value="D-isomer_DH_NAD-bd"/>
</dbReference>
<reference evidence="9 10" key="1">
    <citation type="submission" date="2024-02" db="EMBL/GenBank/DDBJ databases">
        <title>A chromosome-level genome assembly of Drosophila madeirensis, a fruit fly species endemic to Madeira island.</title>
        <authorList>
            <person name="Tomihara K."/>
            <person name="Llopart A."/>
            <person name="Yamamoto D."/>
        </authorList>
    </citation>
    <scope>NUCLEOTIDE SEQUENCE [LARGE SCALE GENOMIC DNA]</scope>
    <source>
        <strain evidence="9 10">RF1</strain>
    </source>
</reference>
<dbReference type="GO" id="GO:0016616">
    <property type="term" value="F:oxidoreductase activity, acting on the CH-OH group of donors, NAD or NADP as acceptor"/>
    <property type="evidence" value="ECO:0007669"/>
    <property type="project" value="InterPro"/>
</dbReference>
<organism evidence="9 10">
    <name type="scientific">Drosophila madeirensis</name>
    <name type="common">Fruit fly</name>
    <dbReference type="NCBI Taxonomy" id="30013"/>
    <lineage>
        <taxon>Eukaryota</taxon>
        <taxon>Metazoa</taxon>
        <taxon>Ecdysozoa</taxon>
        <taxon>Arthropoda</taxon>
        <taxon>Hexapoda</taxon>
        <taxon>Insecta</taxon>
        <taxon>Pterygota</taxon>
        <taxon>Neoptera</taxon>
        <taxon>Endopterygota</taxon>
        <taxon>Diptera</taxon>
        <taxon>Brachycera</taxon>
        <taxon>Muscomorpha</taxon>
        <taxon>Ephydroidea</taxon>
        <taxon>Drosophilidae</taxon>
        <taxon>Drosophila</taxon>
        <taxon>Sophophora</taxon>
    </lineage>
</organism>
<dbReference type="InterPro" id="IPR051638">
    <property type="entry name" value="CTBP_dehydrogenase"/>
</dbReference>
<evidence type="ECO:0000313" key="9">
    <source>
        <dbReference type="EMBL" id="BFF90696.1"/>
    </source>
</evidence>
<dbReference type="SUPFAM" id="SSF52283">
    <property type="entry name" value="Formate/glycerate dehydrogenase catalytic domain-like"/>
    <property type="match status" value="1"/>
</dbReference>
<dbReference type="GO" id="GO:0006357">
    <property type="term" value="P:regulation of transcription by RNA polymerase II"/>
    <property type="evidence" value="ECO:0007669"/>
    <property type="project" value="TreeGrafter"/>
</dbReference>
<dbReference type="EMBL" id="AP029263">
    <property type="protein sequence ID" value="BFF90696.1"/>
    <property type="molecule type" value="Genomic_DNA"/>
</dbReference>
<name>A0AAU9F284_DROMD</name>
<keyword evidence="3 5" id="KW-0560">Oxidoreductase</keyword>
<evidence type="ECO:0000256" key="1">
    <source>
        <dbReference type="ARBA" id="ARBA00004123"/>
    </source>
</evidence>
<dbReference type="PANTHER" id="PTHR46029:SF7">
    <property type="entry name" value="C-TERMINAL-BINDING PROTEIN"/>
    <property type="match status" value="1"/>
</dbReference>
<evidence type="ECO:0000259" key="7">
    <source>
        <dbReference type="Pfam" id="PF00389"/>
    </source>
</evidence>
<dbReference type="GO" id="GO:0001221">
    <property type="term" value="F:transcription coregulator binding"/>
    <property type="evidence" value="ECO:0007669"/>
    <property type="project" value="TreeGrafter"/>
</dbReference>
<dbReference type="InterPro" id="IPR036291">
    <property type="entry name" value="NAD(P)-bd_dom_sf"/>
</dbReference>
<dbReference type="GO" id="GO:0051287">
    <property type="term" value="F:NAD binding"/>
    <property type="evidence" value="ECO:0007669"/>
    <property type="project" value="InterPro"/>
</dbReference>
<proteinExistence type="inferred from homology"/>
<feature type="compositionally biased region" description="Polar residues" evidence="6">
    <location>
        <begin position="384"/>
        <end position="398"/>
    </location>
</feature>
<dbReference type="PANTHER" id="PTHR46029">
    <property type="entry name" value="C-TERMINAL-BINDING PROTEIN"/>
    <property type="match status" value="1"/>
</dbReference>
<evidence type="ECO:0000259" key="8">
    <source>
        <dbReference type="Pfam" id="PF02826"/>
    </source>
</evidence>
<accession>A0AAU9F284</accession>
<feature type="region of interest" description="Disordered" evidence="6">
    <location>
        <begin position="450"/>
        <end position="489"/>
    </location>
</feature>
<dbReference type="GO" id="GO:0003714">
    <property type="term" value="F:transcription corepressor activity"/>
    <property type="evidence" value="ECO:0007669"/>
    <property type="project" value="InterPro"/>
</dbReference>
<dbReference type="AlphaFoldDB" id="A0AAU9F284"/>
<evidence type="ECO:0000256" key="3">
    <source>
        <dbReference type="ARBA" id="ARBA00023002"/>
    </source>
</evidence>
<evidence type="ECO:0000256" key="5">
    <source>
        <dbReference type="RuleBase" id="RU003719"/>
    </source>
</evidence>
<protein>
    <submittedName>
        <fullName evidence="9">C-terminal-binding protein</fullName>
    </submittedName>
</protein>
<feature type="domain" description="D-isomer specific 2-hydroxyacid dehydrogenase catalytic" evidence="7">
    <location>
        <begin position="38"/>
        <end position="352"/>
    </location>
</feature>
<dbReference type="SUPFAM" id="SSF51735">
    <property type="entry name" value="NAD(P)-binding Rossmann-fold domains"/>
    <property type="match status" value="1"/>
</dbReference>
<dbReference type="InterPro" id="IPR006139">
    <property type="entry name" value="D-isomer_2_OHA_DH_cat_dom"/>
</dbReference>
<comment type="subcellular location">
    <subcellularLocation>
        <location evidence="1">Nucleus</location>
    </subcellularLocation>
</comment>
<keyword evidence="10" id="KW-1185">Reference proteome</keyword>
<dbReference type="Gene3D" id="3.40.50.720">
    <property type="entry name" value="NAD(P)-binding Rossmann-like Domain"/>
    <property type="match status" value="2"/>
</dbReference>
<gene>
    <name evidence="9" type="ORF">DMAD_09173</name>
</gene>
<dbReference type="Pfam" id="PF00389">
    <property type="entry name" value="2-Hacid_dh"/>
    <property type="match status" value="1"/>
</dbReference>
<dbReference type="GO" id="GO:0140297">
    <property type="term" value="F:DNA-binding transcription factor binding"/>
    <property type="evidence" value="ECO:0007669"/>
    <property type="project" value="TreeGrafter"/>
</dbReference>
<dbReference type="InterPro" id="IPR043322">
    <property type="entry name" value="CtBP"/>
</dbReference>
<evidence type="ECO:0000256" key="4">
    <source>
        <dbReference type="ARBA" id="ARBA00023242"/>
    </source>
</evidence>
<feature type="compositionally biased region" description="Basic and acidic residues" evidence="6">
    <location>
        <begin position="479"/>
        <end position="489"/>
    </location>
</feature>
<dbReference type="Proteomes" id="UP001500889">
    <property type="component" value="Chromosome O"/>
</dbReference>
<dbReference type="GO" id="GO:0005634">
    <property type="term" value="C:nucleus"/>
    <property type="evidence" value="ECO:0007669"/>
    <property type="project" value="UniProtKB-SubCell"/>
</dbReference>
<dbReference type="PROSITE" id="PS00671">
    <property type="entry name" value="D_2_HYDROXYACID_DH_3"/>
    <property type="match status" value="1"/>
</dbReference>
<feature type="domain" description="D-isomer specific 2-hydroxyacid dehydrogenase NAD-binding" evidence="8">
    <location>
        <begin position="134"/>
        <end position="317"/>
    </location>
</feature>
<dbReference type="FunFam" id="3.40.50.720:FF:000012">
    <property type="entry name" value="C-terminal-binding protein 2 isoform 1"/>
    <property type="match status" value="1"/>
</dbReference>
<dbReference type="Pfam" id="PF02826">
    <property type="entry name" value="2-Hacid_dh_C"/>
    <property type="match status" value="1"/>
</dbReference>
<feature type="region of interest" description="Disordered" evidence="6">
    <location>
        <begin position="381"/>
        <end position="415"/>
    </location>
</feature>